<dbReference type="AlphaFoldDB" id="A0A2T7CIS4"/>
<dbReference type="GO" id="GO:0009904">
    <property type="term" value="P:chloroplast accumulation movement"/>
    <property type="evidence" value="ECO:0007669"/>
    <property type="project" value="TreeGrafter"/>
</dbReference>
<dbReference type="OrthoDB" id="689696at2759"/>
<keyword evidence="2 3" id="KW-0175">Coiled coil</keyword>
<name>A0A2T7CIS4_9POAL</name>
<evidence type="ECO:0008006" key="7">
    <source>
        <dbReference type="Google" id="ProtNLM"/>
    </source>
</evidence>
<sequence length="766" mass="83583">MRAGGSAAGARASLPTTPHSPSLVLSSLLSSQRPNQTKPNQTRTSSPICLLSFLIDGRASSEKPSKETRTTTRGRASRLFFYIIHLCCGCGMEEANLQGPSIAPASTSHQDAQDQHQDETPPQEQEQEQISSRYKASEIATRFIEVIDPKSHVDTAAPIDSVKGAVTKFGGILDWREKRKRAHDECDKVQEDVTEHHRRSMEAEAGSAQVLHELRTTTSAADKLRLSLKKAQIEEAQAHQEAELADRRLRELQRGASERAAAKAELEGALADLQAARAELQSREKVCAAAAAEAAAVEARAREAAAESRETGKAVEDLAAELFALKAELESSHAALVEAEEKRLSLALALEQDKSQWQMELEDAQQEAKRLRAELMAACDVEMKAEAASELMANLKAELLACAVEEDDKPTVSSLPMLEKINKELEGVKASVERAKDEARCLRVAAASMGDELAKEKVELAALRRKEALSSASIPSLNYELSRVTSELAAAEAAAKADKDESKMAEQIGEARREAEAAKAKARSAREEVAKAREEAGVAKASVTTMEARLEAVKREILAADTSEEIATASAAAILQESRPSNKSQQSEAAVEGGVTLTVEEYDELSRRARETEEIAGKRVMEAVKLIKEAKDAEVRSLEKLAKQDRQSEQRRQALEAATLEAEEEEFGKLSAERELRQWHAEHDPQRRAAGETESPRAGLAEISVLNDPGAGDGRGNPHILSPRGGYMPRTELMASTAEADARQRKTTFFPRMVMFLARKRAQSWK</sequence>
<evidence type="ECO:0000256" key="1">
    <source>
        <dbReference type="ARBA" id="ARBA00005485"/>
    </source>
</evidence>
<dbReference type="PANTHER" id="PTHR32054">
    <property type="entry name" value="HEAVY CHAIN, PUTATIVE, EXPRESSED-RELATED-RELATED"/>
    <property type="match status" value="1"/>
</dbReference>
<dbReference type="Pfam" id="PF05701">
    <property type="entry name" value="WEMBL"/>
    <property type="match status" value="1"/>
</dbReference>
<feature type="region of interest" description="Disordered" evidence="4">
    <location>
        <begin position="705"/>
        <end position="728"/>
    </location>
</feature>
<dbReference type="Proteomes" id="UP000244336">
    <property type="component" value="Chromosome 9"/>
</dbReference>
<dbReference type="Gramene" id="PUZ43241">
    <property type="protein sequence ID" value="PUZ43241"/>
    <property type="gene ID" value="GQ55_9G646500"/>
</dbReference>
<dbReference type="GO" id="GO:0009903">
    <property type="term" value="P:chloroplast avoidance movement"/>
    <property type="evidence" value="ECO:0007669"/>
    <property type="project" value="TreeGrafter"/>
</dbReference>
<evidence type="ECO:0000256" key="4">
    <source>
        <dbReference type="SAM" id="MobiDB-lite"/>
    </source>
</evidence>
<dbReference type="EMBL" id="CM009757">
    <property type="protein sequence ID" value="PUZ43241.1"/>
    <property type="molecule type" value="Genomic_DNA"/>
</dbReference>
<dbReference type="GO" id="GO:0005829">
    <property type="term" value="C:cytosol"/>
    <property type="evidence" value="ECO:0007669"/>
    <property type="project" value="TreeGrafter"/>
</dbReference>
<proteinExistence type="inferred from homology"/>
<dbReference type="PANTHER" id="PTHR32054:SF6">
    <property type="entry name" value="PROTEIN WEAK CHLOROPLAST MOVEMENT UNDER BLUE LIGHT 1"/>
    <property type="match status" value="1"/>
</dbReference>
<comment type="similarity">
    <text evidence="1">Belongs to the WEB family.</text>
</comment>
<feature type="region of interest" description="Disordered" evidence="4">
    <location>
        <begin position="99"/>
        <end position="133"/>
    </location>
</feature>
<evidence type="ECO:0000313" key="5">
    <source>
        <dbReference type="EMBL" id="PUZ43241.1"/>
    </source>
</evidence>
<evidence type="ECO:0000256" key="3">
    <source>
        <dbReference type="SAM" id="Coils"/>
    </source>
</evidence>
<dbReference type="STRING" id="1504633.A0A2T7CIS4"/>
<keyword evidence="6" id="KW-1185">Reference proteome</keyword>
<protein>
    <recommendedName>
        <fullName evidence="7">Protein WEAK CHLOROPLAST MOVEMENT UNDER BLUE LIGHT 1</fullName>
    </recommendedName>
</protein>
<evidence type="ECO:0000256" key="2">
    <source>
        <dbReference type="ARBA" id="ARBA00023054"/>
    </source>
</evidence>
<organism evidence="5 6">
    <name type="scientific">Panicum hallii var. hallii</name>
    <dbReference type="NCBI Taxonomy" id="1504633"/>
    <lineage>
        <taxon>Eukaryota</taxon>
        <taxon>Viridiplantae</taxon>
        <taxon>Streptophyta</taxon>
        <taxon>Embryophyta</taxon>
        <taxon>Tracheophyta</taxon>
        <taxon>Spermatophyta</taxon>
        <taxon>Magnoliopsida</taxon>
        <taxon>Liliopsida</taxon>
        <taxon>Poales</taxon>
        <taxon>Poaceae</taxon>
        <taxon>PACMAD clade</taxon>
        <taxon>Panicoideae</taxon>
        <taxon>Panicodae</taxon>
        <taxon>Paniceae</taxon>
        <taxon>Panicinae</taxon>
        <taxon>Panicum</taxon>
        <taxon>Panicum sect. Panicum</taxon>
    </lineage>
</organism>
<accession>A0A2T7CIS4</accession>
<feature type="coiled-coil region" evidence="3">
    <location>
        <begin position="418"/>
        <end position="542"/>
    </location>
</feature>
<feature type="coiled-coil region" evidence="3">
    <location>
        <begin position="221"/>
        <end position="381"/>
    </location>
</feature>
<gene>
    <name evidence="5" type="ORF">GQ55_9G646500</name>
</gene>
<reference evidence="5 6" key="1">
    <citation type="submission" date="2018-04" db="EMBL/GenBank/DDBJ databases">
        <title>WGS assembly of Panicum hallii var. hallii HAL2.</title>
        <authorList>
            <person name="Lovell J."/>
            <person name="Jenkins J."/>
            <person name="Lowry D."/>
            <person name="Mamidi S."/>
            <person name="Sreedasyam A."/>
            <person name="Weng X."/>
            <person name="Barry K."/>
            <person name="Bonette J."/>
            <person name="Campitelli B."/>
            <person name="Daum C."/>
            <person name="Gordon S."/>
            <person name="Gould B."/>
            <person name="Lipzen A."/>
            <person name="MacQueen A."/>
            <person name="Palacio-Mejia J."/>
            <person name="Plott C."/>
            <person name="Shakirov E."/>
            <person name="Shu S."/>
            <person name="Yoshinaga Y."/>
            <person name="Zane M."/>
            <person name="Rokhsar D."/>
            <person name="Grimwood J."/>
            <person name="Schmutz J."/>
            <person name="Juenger T."/>
        </authorList>
    </citation>
    <scope>NUCLEOTIDE SEQUENCE [LARGE SCALE GENOMIC DNA]</scope>
    <source>
        <strain evidence="6">cv. HAL2</strain>
    </source>
</reference>
<feature type="region of interest" description="Disordered" evidence="4">
    <location>
        <begin position="1"/>
        <end position="23"/>
    </location>
</feature>
<dbReference type="InterPro" id="IPR008545">
    <property type="entry name" value="Web"/>
</dbReference>
<evidence type="ECO:0000313" key="6">
    <source>
        <dbReference type="Proteomes" id="UP000244336"/>
    </source>
</evidence>